<protein>
    <submittedName>
        <fullName evidence="3">DUF1700 domain-containing protein</fullName>
    </submittedName>
</protein>
<dbReference type="AlphaFoldDB" id="A0A921IME6"/>
<dbReference type="Proteomes" id="UP000746751">
    <property type="component" value="Unassembled WGS sequence"/>
</dbReference>
<feature type="transmembrane region" description="Helical" evidence="2">
    <location>
        <begin position="147"/>
        <end position="172"/>
    </location>
</feature>
<proteinExistence type="predicted"/>
<keyword evidence="2" id="KW-0472">Membrane</keyword>
<evidence type="ECO:0000256" key="2">
    <source>
        <dbReference type="SAM" id="Phobius"/>
    </source>
</evidence>
<name>A0A921IME6_9ACTN</name>
<keyword evidence="2" id="KW-1133">Transmembrane helix</keyword>
<organism evidence="3 4">
    <name type="scientific">Collinsella ihumii</name>
    <dbReference type="NCBI Taxonomy" id="1720204"/>
    <lineage>
        <taxon>Bacteria</taxon>
        <taxon>Bacillati</taxon>
        <taxon>Actinomycetota</taxon>
        <taxon>Coriobacteriia</taxon>
        <taxon>Coriobacteriales</taxon>
        <taxon>Coriobacteriaceae</taxon>
        <taxon>Collinsella</taxon>
    </lineage>
</organism>
<comment type="caution">
    <text evidence="3">The sequence shown here is derived from an EMBL/GenBank/DDBJ whole genome shotgun (WGS) entry which is preliminary data.</text>
</comment>
<evidence type="ECO:0000256" key="1">
    <source>
        <dbReference type="SAM" id="MobiDB-lite"/>
    </source>
</evidence>
<sequence>MTRDEFVERLGELLACLPADQVEESKEFYAEAIADRMEDGMSEEEAVAAVGSPQAVAEAILDDLPAVPRAIAKTRRKGNAVLWALVILGSPLWIVLALGFAAVAVMVYISIWVLAACVWIITAGMGAVGAAAFVLATTGIAIGHAPFVLAMTGVGFAFIGVTLLLGAGAWAVTKQIARLSVLWVKKALSPFRKDRGRTSGGTGGSLSAEPHAGGNAASDGPAHFAVASPLN</sequence>
<evidence type="ECO:0000313" key="4">
    <source>
        <dbReference type="Proteomes" id="UP000746751"/>
    </source>
</evidence>
<keyword evidence="2" id="KW-0812">Transmembrane</keyword>
<gene>
    <name evidence="3" type="ORF">K8U80_01270</name>
</gene>
<accession>A0A921IME6</accession>
<dbReference type="EMBL" id="DYVF01000010">
    <property type="protein sequence ID" value="HJG30005.1"/>
    <property type="molecule type" value="Genomic_DNA"/>
</dbReference>
<feature type="transmembrane region" description="Helical" evidence="2">
    <location>
        <begin position="80"/>
        <end position="105"/>
    </location>
</feature>
<feature type="transmembrane region" description="Helical" evidence="2">
    <location>
        <begin position="111"/>
        <end position="135"/>
    </location>
</feature>
<dbReference type="Pfam" id="PF22564">
    <property type="entry name" value="HAAS"/>
    <property type="match status" value="1"/>
</dbReference>
<evidence type="ECO:0000313" key="3">
    <source>
        <dbReference type="EMBL" id="HJG30005.1"/>
    </source>
</evidence>
<feature type="region of interest" description="Disordered" evidence="1">
    <location>
        <begin position="194"/>
        <end position="221"/>
    </location>
</feature>
<reference evidence="3" key="1">
    <citation type="journal article" date="2021" name="PeerJ">
        <title>Extensive microbial diversity within the chicken gut microbiome revealed by metagenomics and culture.</title>
        <authorList>
            <person name="Gilroy R."/>
            <person name="Ravi A."/>
            <person name="Getino M."/>
            <person name="Pursley I."/>
            <person name="Horton D.L."/>
            <person name="Alikhan N.F."/>
            <person name="Baker D."/>
            <person name="Gharbi K."/>
            <person name="Hall N."/>
            <person name="Watson M."/>
            <person name="Adriaenssens E.M."/>
            <person name="Foster-Nyarko E."/>
            <person name="Jarju S."/>
            <person name="Secka A."/>
            <person name="Antonio M."/>
            <person name="Oren A."/>
            <person name="Chaudhuri R.R."/>
            <person name="La Ragione R."/>
            <person name="Hildebrand F."/>
            <person name="Pallen M.J."/>
        </authorList>
    </citation>
    <scope>NUCLEOTIDE SEQUENCE</scope>
    <source>
        <strain evidence="3">ChiGjej2B2-7701</strain>
    </source>
</reference>
<reference evidence="3" key="2">
    <citation type="submission" date="2021-09" db="EMBL/GenBank/DDBJ databases">
        <authorList>
            <person name="Gilroy R."/>
        </authorList>
    </citation>
    <scope>NUCLEOTIDE SEQUENCE</scope>
    <source>
        <strain evidence="3">ChiGjej2B2-7701</strain>
    </source>
</reference>